<dbReference type="AlphaFoldDB" id="A0AAJ8C1D1"/>
<feature type="compositionally biased region" description="Polar residues" evidence="3">
    <location>
        <begin position="70"/>
        <end position="91"/>
    </location>
</feature>
<dbReference type="GO" id="GO:0005524">
    <property type="term" value="F:ATP binding"/>
    <property type="evidence" value="ECO:0007669"/>
    <property type="project" value="UniProtKB-KW"/>
</dbReference>
<dbReference type="SUPFAM" id="SSF55681">
    <property type="entry name" value="Class II aaRS and biotin synthetases"/>
    <property type="match status" value="1"/>
</dbReference>
<name>A0AAJ8C1D1_ASPNG</name>
<keyword evidence="1" id="KW-0648">Protein biosynthesis</keyword>
<evidence type="ECO:0008006" key="5">
    <source>
        <dbReference type="Google" id="ProtNLM"/>
    </source>
</evidence>
<protein>
    <recommendedName>
        <fullName evidence="5">Aminoacyl-tRNA synthetase class II (D/K/N) domain-containing protein</fullName>
    </recommendedName>
</protein>
<keyword evidence="2" id="KW-0030">Aminoacyl-tRNA synthetase</keyword>
<evidence type="ECO:0000256" key="2">
    <source>
        <dbReference type="ARBA" id="ARBA00023146"/>
    </source>
</evidence>
<evidence type="ECO:0000256" key="1">
    <source>
        <dbReference type="ARBA" id="ARBA00022917"/>
    </source>
</evidence>
<dbReference type="GO" id="GO:0006412">
    <property type="term" value="P:translation"/>
    <property type="evidence" value="ECO:0007669"/>
    <property type="project" value="UniProtKB-KW"/>
</dbReference>
<dbReference type="RefSeq" id="XP_059606211.1">
    <property type="nucleotide sequence ID" value="XM_059749305.1"/>
</dbReference>
<organism evidence="4">
    <name type="scientific">Aspergillus niger</name>
    <dbReference type="NCBI Taxonomy" id="5061"/>
    <lineage>
        <taxon>Eukaryota</taxon>
        <taxon>Fungi</taxon>
        <taxon>Dikarya</taxon>
        <taxon>Ascomycota</taxon>
        <taxon>Pezizomycotina</taxon>
        <taxon>Eurotiomycetes</taxon>
        <taxon>Eurotiomycetidae</taxon>
        <taxon>Eurotiales</taxon>
        <taxon>Aspergillaceae</taxon>
        <taxon>Aspergillus</taxon>
        <taxon>Aspergillus subgen. Circumdati</taxon>
    </lineage>
</organism>
<dbReference type="KEGG" id="ang:An08g09440"/>
<feature type="region of interest" description="Disordered" evidence="3">
    <location>
        <begin position="70"/>
        <end position="99"/>
    </location>
</feature>
<dbReference type="GO" id="GO:0004812">
    <property type="term" value="F:aminoacyl-tRNA ligase activity"/>
    <property type="evidence" value="ECO:0007669"/>
    <property type="project" value="UniProtKB-KW"/>
</dbReference>
<keyword evidence="2" id="KW-0436">Ligase</keyword>
<dbReference type="Gene3D" id="3.30.930.10">
    <property type="entry name" value="Bira Bifunctional Protein, Domain 2"/>
    <property type="match status" value="1"/>
</dbReference>
<dbReference type="GeneID" id="84591796"/>
<reference evidence="4" key="2">
    <citation type="submission" date="2025-08" db="UniProtKB">
        <authorList>
            <consortium name="RefSeq"/>
        </authorList>
    </citation>
    <scope>IDENTIFICATION</scope>
</reference>
<dbReference type="InterPro" id="IPR045864">
    <property type="entry name" value="aa-tRNA-synth_II/BPL/LPL"/>
</dbReference>
<evidence type="ECO:0000313" key="4">
    <source>
        <dbReference type="RefSeq" id="XP_059606211.1"/>
    </source>
</evidence>
<proteinExistence type="predicted"/>
<gene>
    <name evidence="4" type="ORF">An08g09440</name>
</gene>
<evidence type="ECO:0000256" key="3">
    <source>
        <dbReference type="SAM" id="MobiDB-lite"/>
    </source>
</evidence>
<dbReference type="PANTHER" id="PTHR22594:SF34">
    <property type="entry name" value="ASPARAGINE--TRNA LIGASE, MITOCHONDRIAL-RELATED"/>
    <property type="match status" value="1"/>
</dbReference>
<reference evidence="4" key="1">
    <citation type="submission" date="2025-02" db="EMBL/GenBank/DDBJ databases">
        <authorList>
            <consortium name="NCBI Genome Project"/>
        </authorList>
    </citation>
    <scope>NUCLEOTIDE SEQUENCE</scope>
</reference>
<dbReference type="PANTHER" id="PTHR22594">
    <property type="entry name" value="ASPARTYL/LYSYL-TRNA SYNTHETASE"/>
    <property type="match status" value="1"/>
</dbReference>
<accession>A0AAJ8C1D1</accession>
<sequence length="198" mass="22458">MATLITIKCIRGYFERCLYNPKSNVLRLGHQSCNGYPCYQQNGHPAETFPRKMKYKEGPEDALVECPHDQQNTLGTADSDTIPLSQRQPSSKVLHHNPHLRTRTPQSAILARFRSTVASALSNLFDKHSDGPFYHVHLPMLTWTDCEGGAKMFAAPTQRSNLVDKKMTDTYFGFRKWLNVSGVFHAEGFVQGLDRSWT</sequence>
<dbReference type="VEuPathDB" id="FungiDB:An08g09440"/>